<protein>
    <submittedName>
        <fullName evidence="2">Uncharacterized protein</fullName>
    </submittedName>
</protein>
<feature type="region of interest" description="Disordered" evidence="1">
    <location>
        <begin position="184"/>
        <end position="210"/>
    </location>
</feature>
<dbReference type="KEGG" id="dpx:DAPPUDRAFT_126054"/>
<evidence type="ECO:0000256" key="1">
    <source>
        <dbReference type="SAM" id="MobiDB-lite"/>
    </source>
</evidence>
<feature type="non-terminal residue" evidence="2">
    <location>
        <position position="1"/>
    </location>
</feature>
<dbReference type="InParanoid" id="E9I7R7"/>
<dbReference type="AlphaFoldDB" id="E9I7R7"/>
<keyword evidence="3" id="KW-1185">Reference proteome</keyword>
<feature type="region of interest" description="Disordered" evidence="1">
    <location>
        <begin position="135"/>
        <end position="156"/>
    </location>
</feature>
<dbReference type="EMBL" id="GL737445">
    <property type="protein sequence ID" value="EFX59962.1"/>
    <property type="molecule type" value="Genomic_DNA"/>
</dbReference>
<organism evidence="2 3">
    <name type="scientific">Daphnia pulex</name>
    <name type="common">Water flea</name>
    <dbReference type="NCBI Taxonomy" id="6669"/>
    <lineage>
        <taxon>Eukaryota</taxon>
        <taxon>Metazoa</taxon>
        <taxon>Ecdysozoa</taxon>
        <taxon>Arthropoda</taxon>
        <taxon>Crustacea</taxon>
        <taxon>Branchiopoda</taxon>
        <taxon>Diplostraca</taxon>
        <taxon>Cladocera</taxon>
        <taxon>Anomopoda</taxon>
        <taxon>Daphniidae</taxon>
        <taxon>Daphnia</taxon>
    </lineage>
</organism>
<name>E9I7R7_DAPPU</name>
<reference evidence="2 3" key="1">
    <citation type="journal article" date="2011" name="Science">
        <title>The ecoresponsive genome of Daphnia pulex.</title>
        <authorList>
            <person name="Colbourne J.K."/>
            <person name="Pfrender M.E."/>
            <person name="Gilbert D."/>
            <person name="Thomas W.K."/>
            <person name="Tucker A."/>
            <person name="Oakley T.H."/>
            <person name="Tokishita S."/>
            <person name="Aerts A."/>
            <person name="Arnold G.J."/>
            <person name="Basu M.K."/>
            <person name="Bauer D.J."/>
            <person name="Caceres C.E."/>
            <person name="Carmel L."/>
            <person name="Casola C."/>
            <person name="Choi J.H."/>
            <person name="Detter J.C."/>
            <person name="Dong Q."/>
            <person name="Dusheyko S."/>
            <person name="Eads B.D."/>
            <person name="Frohlich T."/>
            <person name="Geiler-Samerotte K.A."/>
            <person name="Gerlach D."/>
            <person name="Hatcher P."/>
            <person name="Jogdeo S."/>
            <person name="Krijgsveld J."/>
            <person name="Kriventseva E.V."/>
            <person name="Kultz D."/>
            <person name="Laforsch C."/>
            <person name="Lindquist E."/>
            <person name="Lopez J."/>
            <person name="Manak J.R."/>
            <person name="Muller J."/>
            <person name="Pangilinan J."/>
            <person name="Patwardhan R.P."/>
            <person name="Pitluck S."/>
            <person name="Pritham E.J."/>
            <person name="Rechtsteiner A."/>
            <person name="Rho M."/>
            <person name="Rogozin I.B."/>
            <person name="Sakarya O."/>
            <person name="Salamov A."/>
            <person name="Schaack S."/>
            <person name="Shapiro H."/>
            <person name="Shiga Y."/>
            <person name="Skalitzky C."/>
            <person name="Smith Z."/>
            <person name="Souvorov A."/>
            <person name="Sung W."/>
            <person name="Tang Z."/>
            <person name="Tsuchiya D."/>
            <person name="Tu H."/>
            <person name="Vos H."/>
            <person name="Wang M."/>
            <person name="Wolf Y.I."/>
            <person name="Yamagata H."/>
            <person name="Yamada T."/>
            <person name="Ye Y."/>
            <person name="Shaw J.R."/>
            <person name="Andrews J."/>
            <person name="Crease T.J."/>
            <person name="Tang H."/>
            <person name="Lucas S.M."/>
            <person name="Robertson H.M."/>
            <person name="Bork P."/>
            <person name="Koonin E.V."/>
            <person name="Zdobnov E.M."/>
            <person name="Grigoriev I.V."/>
            <person name="Lynch M."/>
            <person name="Boore J.L."/>
        </authorList>
    </citation>
    <scope>NUCLEOTIDE SEQUENCE [LARGE SCALE GENOMIC DNA]</scope>
</reference>
<proteinExistence type="predicted"/>
<gene>
    <name evidence="2" type="ORF">DAPPUDRAFT_126054</name>
</gene>
<sequence length="210" mass="22977">GNQATDSRKECKNVEGIDQIICVHAFISGCTIEGRNYAEDVSCPDVRMQGRPFRPIKAPLEPSPSDPRLQDPVFMEELAWTKNQVRSCGCACCHDTSVMKDFALWDINKPHVWIEQMTRRGVVILSGQLSSTSLGSVDPADNNGFDRSQTGAPTTDPARFKAFFKAEADRRGITAEEIAKMRPLNIPGPVGRSDAEGVEALAPASSRADR</sequence>
<evidence type="ECO:0000313" key="2">
    <source>
        <dbReference type="EMBL" id="EFX59962.1"/>
    </source>
</evidence>
<dbReference type="HOGENOM" id="CLU_1312872_0_0_1"/>
<dbReference type="Proteomes" id="UP000000305">
    <property type="component" value="Unassembled WGS sequence"/>
</dbReference>
<accession>E9I7R7</accession>
<evidence type="ECO:0000313" key="3">
    <source>
        <dbReference type="Proteomes" id="UP000000305"/>
    </source>
</evidence>